<keyword evidence="1" id="KW-0472">Membrane</keyword>
<dbReference type="InterPro" id="IPR051531">
    <property type="entry name" value="N-acetyltransferase"/>
</dbReference>
<evidence type="ECO:0000256" key="1">
    <source>
        <dbReference type="SAM" id="Phobius"/>
    </source>
</evidence>
<comment type="caution">
    <text evidence="3">The sequence shown here is derived from an EMBL/GenBank/DDBJ whole genome shotgun (WGS) entry which is preliminary data.</text>
</comment>
<evidence type="ECO:0000259" key="2">
    <source>
        <dbReference type="Pfam" id="PF13302"/>
    </source>
</evidence>
<dbReference type="RefSeq" id="WP_379986792.1">
    <property type="nucleotide sequence ID" value="NZ_JADIKD010000010.1"/>
</dbReference>
<protein>
    <submittedName>
        <fullName evidence="3">GNAT family N-acetyltransferase</fullName>
    </submittedName>
</protein>
<dbReference type="EMBL" id="JADIKD010000010">
    <property type="protein sequence ID" value="MFK2917634.1"/>
    <property type="molecule type" value="Genomic_DNA"/>
</dbReference>
<keyword evidence="4" id="KW-1185">Reference proteome</keyword>
<dbReference type="PANTHER" id="PTHR43792:SF1">
    <property type="entry name" value="N-ACETYLTRANSFERASE DOMAIN-CONTAINING PROTEIN"/>
    <property type="match status" value="1"/>
</dbReference>
<evidence type="ECO:0000313" key="3">
    <source>
        <dbReference type="EMBL" id="MFK2917634.1"/>
    </source>
</evidence>
<organism evidence="3 4">
    <name type="scientific">Dyella koreensis</name>
    <dbReference type="NCBI Taxonomy" id="311235"/>
    <lineage>
        <taxon>Bacteria</taxon>
        <taxon>Pseudomonadati</taxon>
        <taxon>Pseudomonadota</taxon>
        <taxon>Gammaproteobacteria</taxon>
        <taxon>Lysobacterales</taxon>
        <taxon>Rhodanobacteraceae</taxon>
        <taxon>Dyella</taxon>
    </lineage>
</organism>
<keyword evidence="1" id="KW-0812">Transmembrane</keyword>
<gene>
    <name evidence="3" type="ORF">ISS97_10220</name>
</gene>
<dbReference type="Proteomes" id="UP001620408">
    <property type="component" value="Unassembled WGS sequence"/>
</dbReference>
<reference evidence="3 4" key="1">
    <citation type="submission" date="2020-10" db="EMBL/GenBank/DDBJ databases">
        <title>Phylogeny of dyella-like bacteria.</title>
        <authorList>
            <person name="Fu J."/>
        </authorList>
    </citation>
    <scope>NUCLEOTIDE SEQUENCE [LARGE SCALE GENOMIC DNA]</scope>
    <source>
        <strain evidence="3 4">BB4</strain>
    </source>
</reference>
<feature type="domain" description="N-acetyltransferase" evidence="2">
    <location>
        <begin position="12"/>
        <end position="148"/>
    </location>
</feature>
<sequence length="182" mass="20560">MNWQDIRIETDRLILRPPRREDFDGWAANMADEEAARFIGGYQPRAAAWRGFLTMVGAWAIQGFGMFSVIEKSSGQWLGRLGPWQPEGWPGTEVGWGLARAAWGKGYALEGAIASIDWAFEHLGWTDVIHSIDHDNKPSQALAIRLGSRNLGPGQLPAPLEDVKVDIWGQSREEWLQRRRRP</sequence>
<proteinExistence type="predicted"/>
<evidence type="ECO:0000313" key="4">
    <source>
        <dbReference type="Proteomes" id="UP001620408"/>
    </source>
</evidence>
<dbReference type="InterPro" id="IPR016181">
    <property type="entry name" value="Acyl_CoA_acyltransferase"/>
</dbReference>
<dbReference type="PANTHER" id="PTHR43792">
    <property type="entry name" value="GNAT FAMILY, PUTATIVE (AFU_ORTHOLOGUE AFUA_3G00765)-RELATED-RELATED"/>
    <property type="match status" value="1"/>
</dbReference>
<accession>A0ABW8K409</accession>
<dbReference type="Pfam" id="PF13302">
    <property type="entry name" value="Acetyltransf_3"/>
    <property type="match status" value="1"/>
</dbReference>
<dbReference type="Gene3D" id="3.40.630.30">
    <property type="match status" value="1"/>
</dbReference>
<dbReference type="InterPro" id="IPR000182">
    <property type="entry name" value="GNAT_dom"/>
</dbReference>
<name>A0ABW8K409_9GAMM</name>
<keyword evidence="1" id="KW-1133">Transmembrane helix</keyword>
<feature type="transmembrane region" description="Helical" evidence="1">
    <location>
        <begin position="47"/>
        <end position="70"/>
    </location>
</feature>
<dbReference type="SUPFAM" id="SSF55729">
    <property type="entry name" value="Acyl-CoA N-acyltransferases (Nat)"/>
    <property type="match status" value="1"/>
</dbReference>